<reference evidence="4" key="1">
    <citation type="journal article" date="2019" name="Int. J. Syst. Evol. Microbiol.">
        <title>The Global Catalogue of Microorganisms (GCM) 10K type strain sequencing project: providing services to taxonomists for standard genome sequencing and annotation.</title>
        <authorList>
            <consortium name="The Broad Institute Genomics Platform"/>
            <consortium name="The Broad Institute Genome Sequencing Center for Infectious Disease"/>
            <person name="Wu L."/>
            <person name="Ma J."/>
        </authorList>
    </citation>
    <scope>NUCLEOTIDE SEQUENCE [LARGE SCALE GENOMIC DNA]</scope>
    <source>
        <strain evidence="4">JCM 15515</strain>
    </source>
</reference>
<feature type="domain" description="Fumarylacetoacetase N-terminal" evidence="2">
    <location>
        <begin position="1"/>
        <end position="78"/>
    </location>
</feature>
<accession>A0ABP3WC23</accession>
<protein>
    <submittedName>
        <fullName evidence="3">Fumarylacetoacetate hydrolase family protein</fullName>
    </submittedName>
</protein>
<name>A0ABP3WC23_9BURK</name>
<evidence type="ECO:0000313" key="4">
    <source>
        <dbReference type="Proteomes" id="UP001500573"/>
    </source>
</evidence>
<dbReference type="InterPro" id="IPR011234">
    <property type="entry name" value="Fumarylacetoacetase-like_C"/>
</dbReference>
<evidence type="ECO:0000313" key="3">
    <source>
        <dbReference type="EMBL" id="GAA0779811.1"/>
    </source>
</evidence>
<dbReference type="RefSeq" id="WP_343837881.1">
    <property type="nucleotide sequence ID" value="NZ_BAAAEX010000010.1"/>
</dbReference>
<dbReference type="PANTHER" id="PTHR43211:SF1">
    <property type="entry name" value="BLL6422 PROTEIN"/>
    <property type="match status" value="1"/>
</dbReference>
<evidence type="ECO:0000259" key="2">
    <source>
        <dbReference type="Pfam" id="PF18288"/>
    </source>
</evidence>
<dbReference type="Pfam" id="PF18288">
    <property type="entry name" value="FAA_hydro_N_2"/>
    <property type="match status" value="1"/>
</dbReference>
<dbReference type="PANTHER" id="PTHR43211">
    <property type="entry name" value="FUMARYLACETOACETATE HYDROLASE"/>
    <property type="match status" value="1"/>
</dbReference>
<evidence type="ECO:0000259" key="1">
    <source>
        <dbReference type="Pfam" id="PF01557"/>
    </source>
</evidence>
<keyword evidence="4" id="KW-1185">Reference proteome</keyword>
<sequence length="339" mass="36200">MKLATLKNESRDGRLVVVSRDLTQCVAVPEIAPTLQAALDDWDACLPALLAAYDRLNSGQDGAARAFDQAACHSPLPRAYQWADGSAYLNHVELVRRARNSQVPESFFTDPLMYQGGSDSFIGPRDPIVADSEDWGIDMEAEVAVVTGDVPMGASPAQAADAIRLLMLVNDVSLRGLIPAELAKGFGFFQSKPASAFSPVAVTPDELGPAWHGGKVHLPLRVELNGEPFGCPNAGQDMTFNFPQLIAHAARTRQLAAGSIIGSGTVSNKQGGLHGSSIRNGGVGYCCIAEVRMYETIEGGAPVTPFMHFGDRVRIHMSDARGEDIFGIIEQTVERRAGA</sequence>
<dbReference type="Gene3D" id="3.90.850.10">
    <property type="entry name" value="Fumarylacetoacetase-like, C-terminal domain"/>
    <property type="match status" value="1"/>
</dbReference>
<keyword evidence="3" id="KW-0378">Hydrolase</keyword>
<dbReference type="Pfam" id="PF01557">
    <property type="entry name" value="FAA_hydrolase"/>
    <property type="match status" value="1"/>
</dbReference>
<dbReference type="GO" id="GO:0016787">
    <property type="term" value="F:hydrolase activity"/>
    <property type="evidence" value="ECO:0007669"/>
    <property type="project" value="UniProtKB-KW"/>
</dbReference>
<comment type="caution">
    <text evidence="3">The sequence shown here is derived from an EMBL/GenBank/DDBJ whole genome shotgun (WGS) entry which is preliminary data.</text>
</comment>
<gene>
    <name evidence="3" type="ORF">GCM10009108_18680</name>
</gene>
<dbReference type="Proteomes" id="UP001500573">
    <property type="component" value="Unassembled WGS sequence"/>
</dbReference>
<proteinExistence type="predicted"/>
<organism evidence="3 4">
    <name type="scientific">Castellaniella ginsengisoli</name>
    <dbReference type="NCBI Taxonomy" id="546114"/>
    <lineage>
        <taxon>Bacteria</taxon>
        <taxon>Pseudomonadati</taxon>
        <taxon>Pseudomonadota</taxon>
        <taxon>Betaproteobacteria</taxon>
        <taxon>Burkholderiales</taxon>
        <taxon>Alcaligenaceae</taxon>
        <taxon>Castellaniella</taxon>
    </lineage>
</organism>
<dbReference type="SUPFAM" id="SSF56529">
    <property type="entry name" value="FAH"/>
    <property type="match status" value="1"/>
</dbReference>
<dbReference type="InterPro" id="IPR036663">
    <property type="entry name" value="Fumarylacetoacetase_C_sf"/>
</dbReference>
<dbReference type="EMBL" id="BAAAEX010000010">
    <property type="protein sequence ID" value="GAA0779811.1"/>
    <property type="molecule type" value="Genomic_DNA"/>
</dbReference>
<dbReference type="InterPro" id="IPR041072">
    <property type="entry name" value="FAA_hydro_N"/>
</dbReference>
<feature type="domain" description="Fumarylacetoacetase-like C-terminal" evidence="1">
    <location>
        <begin position="82"/>
        <end position="333"/>
    </location>
</feature>